<dbReference type="EMBL" id="HM989847">
    <property type="protein sequence ID" value="ADT70810.1"/>
    <property type="molecule type" value="Genomic_DNA"/>
</dbReference>
<name>E7CZY4_9VIRU</name>
<protein>
    <submittedName>
        <fullName evidence="2">Uncharacterized protein</fullName>
    </submittedName>
</protein>
<dbReference type="Proteomes" id="UP001178838">
    <property type="component" value="Segment"/>
</dbReference>
<organism evidence="2 3">
    <name type="scientific">Tomato leaf curl betasatellite-JP8</name>
    <dbReference type="NCBI Taxonomy" id="935288"/>
    <lineage>
        <taxon>Viruses</taxon>
        <taxon>Viruses incertae sedis</taxon>
        <taxon>Tolecusatellitidae</taxon>
        <taxon>Betasatellite</taxon>
        <taxon>Betasatellite solanisrilankaense</taxon>
        <taxon>Tomato leaf curl betasatellite</taxon>
    </lineage>
</organism>
<evidence type="ECO:0000313" key="3">
    <source>
        <dbReference type="Proteomes" id="UP001178838"/>
    </source>
</evidence>
<reference evidence="2" key="1">
    <citation type="journal article" date="2013" name="Arch. Virol.">
        <title>Predominance of tomato leaf curl Gujarat virus as a monopartite begomovirus: association with tomato yellow leaf curl Thailand betasatellite.</title>
        <authorList>
            <person name="Jyothsna P."/>
            <person name="Rawat R."/>
            <person name="Malathi V.G."/>
        </authorList>
    </citation>
    <scope>NUCLEOTIDE SEQUENCE</scope>
</reference>
<gene>
    <name evidence="2" type="primary">BetaV1</name>
</gene>
<keyword evidence="1" id="KW-0812">Transmembrane</keyword>
<proteinExistence type="predicted"/>
<keyword evidence="1" id="KW-1133">Transmembrane helix</keyword>
<evidence type="ECO:0000313" key="2">
    <source>
        <dbReference type="EMBL" id="ADT70810.1"/>
    </source>
</evidence>
<accession>E7CZY4</accession>
<evidence type="ECO:0000256" key="1">
    <source>
        <dbReference type="SAM" id="Phobius"/>
    </source>
</evidence>
<sequence length="102" mass="11606">MSSCLNSWIVDSLYIRSIMLRIPSSSALKLNGGMIPLWPYGIMNCFVASTGDPVEKTLISTRIEVSSFKRTLMMNSIPFLFLYLIVIVHMCFIFDPIQPLNR</sequence>
<keyword evidence="1" id="KW-0472">Membrane</keyword>
<feature type="transmembrane region" description="Helical" evidence="1">
    <location>
        <begin position="77"/>
        <end position="97"/>
    </location>
</feature>